<dbReference type="RefSeq" id="WP_310074713.1">
    <property type="nucleotide sequence ID" value="NZ_JAVDVX010000006.1"/>
</dbReference>
<sequence length="722" mass="76796">MLPLLRFSAVITALTLAACGGGGDDKPANRSSAASSSSMTASSIAISSAVTSSLTTSAVPSSMAPSSTALSSIAPSSTAVSSSSASTATVLVKINGTINGFTTDGDASTLDENQVQVTVHLLDKNEQVLASTTPIASDYSSSDELRFSADLSGAGATSIAVNVSAPGYTSFARKLDAENQINLDAKLQAIPVQTVVAGTATTASGLELSGFNIQVSADDDQQSNSLLINIPQSLLPDDTSSLDVAVRTFDPNSPEDAEFFPGAYADSDGNQLASVGFNFAEIKTNNNETLVTAMRKARQQKIAKAGGNQKAIAEEPVLINYQIPPQSCALLESLGDSAPNQSGFQIPVYTYNPASGLWDLIGQGTLYNEAAQQVPATQTVFNCATEIFTLEILVTNEIFQREWWNLDYPLAFNQPTDYCANIQLKNPDGQALTGINGFVMDNDDNFNFASSFFTTDSNGNASIRIAQSNMAPDLEAEVIFFDESEFGYVTHKVTLSTNCVNSPVQQLVLTRPQLCEVSGNFIYESGAPVNRNFVYGFTGQNSSVFGFDFTTSNTQGNYRLNLPCGGEYTILNFAALIAQPDEEPMQVTRIDGNLDSDELSDNGAQVVMKTEVIKHSQPVVTGMYDPATKALTLMAYSNFDTFPMSAQIKVKSLDGTTTIQNFSGNFTVDTSGDDEEMPFYFMGNLIRTIDLPATDSGYLLDITFVDALGKTWTAVPGVVGIL</sequence>
<proteinExistence type="predicted"/>
<gene>
    <name evidence="2" type="ORF">J2X05_003463</name>
</gene>
<evidence type="ECO:0000256" key="1">
    <source>
        <dbReference type="SAM" id="SignalP"/>
    </source>
</evidence>
<feature type="chain" id="PRO_5045095765" description="Carboxypeptidase regulatory-like domain-containing protein" evidence="1">
    <location>
        <begin position="18"/>
        <end position="722"/>
    </location>
</feature>
<dbReference type="PROSITE" id="PS51257">
    <property type="entry name" value="PROKAR_LIPOPROTEIN"/>
    <property type="match status" value="1"/>
</dbReference>
<organism evidence="2 3">
    <name type="scientific">Cellvibrio fibrivorans</name>
    <dbReference type="NCBI Taxonomy" id="126350"/>
    <lineage>
        <taxon>Bacteria</taxon>
        <taxon>Pseudomonadati</taxon>
        <taxon>Pseudomonadota</taxon>
        <taxon>Gammaproteobacteria</taxon>
        <taxon>Cellvibrionales</taxon>
        <taxon>Cellvibrionaceae</taxon>
        <taxon>Cellvibrio</taxon>
    </lineage>
</organism>
<keyword evidence="3" id="KW-1185">Reference proteome</keyword>
<dbReference type="EMBL" id="JAVDVX010000006">
    <property type="protein sequence ID" value="MDR7091428.1"/>
    <property type="molecule type" value="Genomic_DNA"/>
</dbReference>
<comment type="caution">
    <text evidence="2">The sequence shown here is derived from an EMBL/GenBank/DDBJ whole genome shotgun (WGS) entry which is preliminary data.</text>
</comment>
<name>A0ABU1V1V3_9GAMM</name>
<evidence type="ECO:0008006" key="4">
    <source>
        <dbReference type="Google" id="ProtNLM"/>
    </source>
</evidence>
<dbReference type="Proteomes" id="UP001253595">
    <property type="component" value="Unassembled WGS sequence"/>
</dbReference>
<reference evidence="2 3" key="1">
    <citation type="submission" date="2023-07" db="EMBL/GenBank/DDBJ databases">
        <title>Sorghum-associated microbial communities from plants grown in Nebraska, USA.</title>
        <authorList>
            <person name="Schachtman D."/>
        </authorList>
    </citation>
    <scope>NUCLEOTIDE SEQUENCE [LARGE SCALE GENOMIC DNA]</scope>
    <source>
        <strain evidence="2 3">BE190</strain>
    </source>
</reference>
<evidence type="ECO:0000313" key="3">
    <source>
        <dbReference type="Proteomes" id="UP001253595"/>
    </source>
</evidence>
<feature type="signal peptide" evidence="1">
    <location>
        <begin position="1"/>
        <end position="17"/>
    </location>
</feature>
<evidence type="ECO:0000313" key="2">
    <source>
        <dbReference type="EMBL" id="MDR7091428.1"/>
    </source>
</evidence>
<keyword evidence="1" id="KW-0732">Signal</keyword>
<protein>
    <recommendedName>
        <fullName evidence="4">Carboxypeptidase regulatory-like domain-containing protein</fullName>
    </recommendedName>
</protein>
<accession>A0ABU1V1V3</accession>